<sequence>MEEDPAVREKSTSYCLLVDEKPDVQALQMKEGPLASENKHGSSCYSKVVDWKLDLKHTGPHEHAGAWSKPAEINFFQQGNSLEENLLHEDESFSIKHPDGFEAVFPQYSPVKNEFCVATDDGDLIKTDQSETDLKLKTEEEACIARLEAHVEAYSSTFSSEIKQEIETTEDVEDNETGRQYLIGLNDFQGKKLRLED</sequence>
<keyword evidence="2" id="KW-1185">Reference proteome</keyword>
<accession>A0AAV4J2F8</accession>
<evidence type="ECO:0000313" key="2">
    <source>
        <dbReference type="Proteomes" id="UP000762676"/>
    </source>
</evidence>
<gene>
    <name evidence="1" type="ORF">ElyMa_004968800</name>
</gene>
<evidence type="ECO:0000313" key="1">
    <source>
        <dbReference type="EMBL" id="GFS16952.1"/>
    </source>
</evidence>
<name>A0AAV4J2F8_9GAST</name>
<dbReference type="EMBL" id="BMAT01009965">
    <property type="protein sequence ID" value="GFS16952.1"/>
    <property type="molecule type" value="Genomic_DNA"/>
</dbReference>
<dbReference type="AlphaFoldDB" id="A0AAV4J2F8"/>
<dbReference type="Proteomes" id="UP000762676">
    <property type="component" value="Unassembled WGS sequence"/>
</dbReference>
<protein>
    <submittedName>
        <fullName evidence="1">Uncharacterized protein</fullName>
    </submittedName>
</protein>
<proteinExistence type="predicted"/>
<organism evidence="1 2">
    <name type="scientific">Elysia marginata</name>
    <dbReference type="NCBI Taxonomy" id="1093978"/>
    <lineage>
        <taxon>Eukaryota</taxon>
        <taxon>Metazoa</taxon>
        <taxon>Spiralia</taxon>
        <taxon>Lophotrochozoa</taxon>
        <taxon>Mollusca</taxon>
        <taxon>Gastropoda</taxon>
        <taxon>Heterobranchia</taxon>
        <taxon>Euthyneura</taxon>
        <taxon>Panpulmonata</taxon>
        <taxon>Sacoglossa</taxon>
        <taxon>Placobranchoidea</taxon>
        <taxon>Plakobranchidae</taxon>
        <taxon>Elysia</taxon>
    </lineage>
</organism>
<reference evidence="1 2" key="1">
    <citation type="journal article" date="2021" name="Elife">
        <title>Chloroplast acquisition without the gene transfer in kleptoplastic sea slugs, Plakobranchus ocellatus.</title>
        <authorList>
            <person name="Maeda T."/>
            <person name="Takahashi S."/>
            <person name="Yoshida T."/>
            <person name="Shimamura S."/>
            <person name="Takaki Y."/>
            <person name="Nagai Y."/>
            <person name="Toyoda A."/>
            <person name="Suzuki Y."/>
            <person name="Arimoto A."/>
            <person name="Ishii H."/>
            <person name="Satoh N."/>
            <person name="Nishiyama T."/>
            <person name="Hasebe M."/>
            <person name="Maruyama T."/>
            <person name="Minagawa J."/>
            <person name="Obokata J."/>
            <person name="Shigenobu S."/>
        </authorList>
    </citation>
    <scope>NUCLEOTIDE SEQUENCE [LARGE SCALE GENOMIC DNA]</scope>
</reference>
<comment type="caution">
    <text evidence="1">The sequence shown here is derived from an EMBL/GenBank/DDBJ whole genome shotgun (WGS) entry which is preliminary data.</text>
</comment>